<feature type="region of interest" description="Disordered" evidence="1">
    <location>
        <begin position="208"/>
        <end position="243"/>
    </location>
</feature>
<feature type="compositionally biased region" description="Polar residues" evidence="1">
    <location>
        <begin position="29"/>
        <end position="39"/>
    </location>
</feature>
<reference evidence="2 3" key="1">
    <citation type="journal article" date="2017" name="Mol. Biol. Evol.">
        <title>The 4-celled Tetrabaena socialis nuclear genome reveals the essential components for genetic control of cell number at the origin of multicellularity in the volvocine lineage.</title>
        <authorList>
            <person name="Featherston J."/>
            <person name="Arakaki Y."/>
            <person name="Hanschen E.R."/>
            <person name="Ferris P.J."/>
            <person name="Michod R.E."/>
            <person name="Olson B.J.S.C."/>
            <person name="Nozaki H."/>
            <person name="Durand P.M."/>
        </authorList>
    </citation>
    <scope>NUCLEOTIDE SEQUENCE [LARGE SCALE GENOMIC DNA]</scope>
    <source>
        <strain evidence="2 3">NIES-571</strain>
    </source>
</reference>
<feature type="compositionally biased region" description="Low complexity" evidence="1">
    <location>
        <begin position="269"/>
        <end position="278"/>
    </location>
</feature>
<organism evidence="2 3">
    <name type="scientific">Tetrabaena socialis</name>
    <dbReference type="NCBI Taxonomy" id="47790"/>
    <lineage>
        <taxon>Eukaryota</taxon>
        <taxon>Viridiplantae</taxon>
        <taxon>Chlorophyta</taxon>
        <taxon>core chlorophytes</taxon>
        <taxon>Chlorophyceae</taxon>
        <taxon>CS clade</taxon>
        <taxon>Chlamydomonadales</taxon>
        <taxon>Tetrabaenaceae</taxon>
        <taxon>Tetrabaena</taxon>
    </lineage>
</organism>
<feature type="region of interest" description="Disordered" evidence="1">
    <location>
        <begin position="388"/>
        <end position="409"/>
    </location>
</feature>
<comment type="caution">
    <text evidence="2">The sequence shown here is derived from an EMBL/GenBank/DDBJ whole genome shotgun (WGS) entry which is preliminary data.</text>
</comment>
<proteinExistence type="predicted"/>
<feature type="region of interest" description="Disordered" evidence="1">
    <location>
        <begin position="130"/>
        <end position="151"/>
    </location>
</feature>
<feature type="region of interest" description="Disordered" evidence="1">
    <location>
        <begin position="1"/>
        <end position="61"/>
    </location>
</feature>
<gene>
    <name evidence="2" type="ORF">TSOC_000368</name>
</gene>
<feature type="region of interest" description="Disordered" evidence="1">
    <location>
        <begin position="269"/>
        <end position="297"/>
    </location>
</feature>
<feature type="compositionally biased region" description="Low complexity" evidence="1">
    <location>
        <begin position="43"/>
        <end position="55"/>
    </location>
</feature>
<dbReference type="EMBL" id="PGGS01000005">
    <property type="protein sequence ID" value="PNH12710.1"/>
    <property type="molecule type" value="Genomic_DNA"/>
</dbReference>
<evidence type="ECO:0000256" key="1">
    <source>
        <dbReference type="SAM" id="MobiDB-lite"/>
    </source>
</evidence>
<feature type="region of interest" description="Disordered" evidence="1">
    <location>
        <begin position="327"/>
        <end position="347"/>
    </location>
</feature>
<feature type="compositionally biased region" description="Polar residues" evidence="1">
    <location>
        <begin position="279"/>
        <end position="297"/>
    </location>
</feature>
<evidence type="ECO:0000313" key="3">
    <source>
        <dbReference type="Proteomes" id="UP000236333"/>
    </source>
</evidence>
<feature type="compositionally biased region" description="Low complexity" evidence="1">
    <location>
        <begin position="232"/>
        <end position="243"/>
    </location>
</feature>
<sequence>MAGGHAGTRPTSTESATTWVHAVHAELPNSRQPASTAEPGSSARPPQHAAPAQQGQQGGRVQGRQLNHLPHQAQRRTPHLVGGVIEPGGAAPAPTRAAAAGACSSICITWQACSRQGAPLTTAMQGASACSSSGRRAASTASGSSPRRSAVDGLLSPGWDEKLFVFREVPGKPFASGWYRWYNEWCCGGGGCVRRGQHASQQILRHPPVHPAPHLLQQLHPPHTSASRGISTPSTAAPSASPAAAASLDPAAAAAATGGCACTARPGERSSCSDSSGSVNAPMTEQQSRTTARTSGSPIACVQAEVRVPLTPRCCSLHSSTSTSCVRSSAAARRRDSSSHDVTSSLSGGAVHSPYLYLANCVRQHLLEVLFVVRLVLHAQPLQEGHGVRLGGHDGHGGSAAGIQPAGAK</sequence>
<dbReference type="AlphaFoldDB" id="A0A2J8AJM3"/>
<feature type="compositionally biased region" description="Low complexity" evidence="1">
    <location>
        <begin position="130"/>
        <end position="148"/>
    </location>
</feature>
<keyword evidence="3" id="KW-1185">Reference proteome</keyword>
<protein>
    <submittedName>
        <fullName evidence="2">Uncharacterized protein</fullName>
    </submittedName>
</protein>
<name>A0A2J8AJM3_9CHLO</name>
<evidence type="ECO:0000313" key="2">
    <source>
        <dbReference type="EMBL" id="PNH12710.1"/>
    </source>
</evidence>
<accession>A0A2J8AJM3</accession>
<feature type="compositionally biased region" description="Polar residues" evidence="1">
    <location>
        <begin position="9"/>
        <end position="18"/>
    </location>
</feature>
<dbReference type="Proteomes" id="UP000236333">
    <property type="component" value="Unassembled WGS sequence"/>
</dbReference>
<feature type="compositionally biased region" description="Low complexity" evidence="1">
    <location>
        <begin position="212"/>
        <end position="223"/>
    </location>
</feature>